<sequence>MNFISVFNLFFFNFFVYRCNSKASYLPRQSLEKQTSSDPDRGSYKMTLHSNEDLVATKIASHDILTQNGKLPNNLPDVLPLGVKLQPALTSTTTPATSLNNSSILRSGSNNNLASTSPTQQQGAETLPNVFAGYPQQRHTAPVLNTFSLSASYNRSQSLVDADSVNNNLTTNIAGTNNNHNHIPNRYIMTALAVDSKTALMNLEVTREGSAPPPVTSSQHHKLLNSFTDDHLTHDERISQHSSSSSLNSNQTSNETESKIFRAELVNTTLPNSPNISKKAVIRQESLRENIEKITQLQSQLMSAHISDNLLMSGFGVTSNYNNNIKSSLINNQIIDRQKTSEETEKKSLMDCTQVHAGENNKEYHINAKKRAAETRAITSEGIEMEIKKAIFSPKPDPVECKESKEEKNILSQLDSNTDSLKLIQRSELILRVNPPTVEVASQTEDDLNHSHNDSDMHRMTDNHNTSKEASPDTPLRTTLQPRQIHSIELDCEKRSQELARMLPPNDNLILMLTPPGRKTVTDYISQLYNSNVPMRPSKRDDELIHQLNNKINILTKEKSALEEEATFNNELGNNLIEKLADNVRPIEASKGRAYITDVGHITGLLLSLSERLAKTENQLYAIDEASNEKQCLETKRDRLFEQLSEAKQLKEDIERRGASVTQLLERNLNAEELAAFEYFINMKAKLITDGRDITDKITKSQELLTALNETLIQSDC</sequence>
<feature type="compositionally biased region" description="Basic and acidic residues" evidence="6">
    <location>
        <begin position="447"/>
        <end position="471"/>
    </location>
</feature>
<feature type="compositionally biased region" description="Polar residues" evidence="6">
    <location>
        <begin position="104"/>
        <end position="122"/>
    </location>
</feature>
<dbReference type="GO" id="GO:0007015">
    <property type="term" value="P:actin filament organization"/>
    <property type="evidence" value="ECO:0007669"/>
    <property type="project" value="TreeGrafter"/>
</dbReference>
<comment type="subcellular location">
    <subcellularLocation>
        <location evidence="1">Cytoplasm</location>
        <location evidence="1">Cytoskeleton</location>
    </subcellularLocation>
</comment>
<dbReference type="Proteomes" id="UP000078200">
    <property type="component" value="Unassembled WGS sequence"/>
</dbReference>
<accession>A0A1A9VCX4</accession>
<organism evidence="9 10">
    <name type="scientific">Glossina austeni</name>
    <name type="common">Savannah tsetse fly</name>
    <dbReference type="NCBI Taxonomy" id="7395"/>
    <lineage>
        <taxon>Eukaryota</taxon>
        <taxon>Metazoa</taxon>
        <taxon>Ecdysozoa</taxon>
        <taxon>Arthropoda</taxon>
        <taxon>Hexapoda</taxon>
        <taxon>Insecta</taxon>
        <taxon>Pterygota</taxon>
        <taxon>Neoptera</taxon>
        <taxon>Endopterygota</taxon>
        <taxon>Diptera</taxon>
        <taxon>Brachycera</taxon>
        <taxon>Muscomorpha</taxon>
        <taxon>Hippoboscoidea</taxon>
        <taxon>Glossinidae</taxon>
        <taxon>Glossina</taxon>
    </lineage>
</organism>
<keyword evidence="3" id="KW-0963">Cytoplasm</keyword>
<dbReference type="GO" id="GO:0000902">
    <property type="term" value="P:cell morphogenesis"/>
    <property type="evidence" value="ECO:0007669"/>
    <property type="project" value="TreeGrafter"/>
</dbReference>
<dbReference type="GO" id="GO:0043296">
    <property type="term" value="C:apical junction complex"/>
    <property type="evidence" value="ECO:0007669"/>
    <property type="project" value="TreeGrafter"/>
</dbReference>
<keyword evidence="5" id="KW-0175">Coiled coil</keyword>
<evidence type="ECO:0000313" key="9">
    <source>
        <dbReference type="EnsemblMetazoa" id="GAUT033249-PA"/>
    </source>
</evidence>
<keyword evidence="7" id="KW-0732">Signal</keyword>
<dbReference type="Gene3D" id="6.10.250.3120">
    <property type="match status" value="1"/>
</dbReference>
<evidence type="ECO:0000256" key="6">
    <source>
        <dbReference type="SAM" id="MobiDB-lite"/>
    </source>
</evidence>
<dbReference type="InterPro" id="IPR014799">
    <property type="entry name" value="ASD2_dom"/>
</dbReference>
<dbReference type="PANTHER" id="PTHR15012">
    <property type="entry name" value="APICAL PROTEIN/SHROOM-RELATED"/>
    <property type="match status" value="1"/>
</dbReference>
<dbReference type="STRING" id="7395.A0A1A9VCX4"/>
<feature type="chain" id="PRO_5008399282" description="ASD2 domain-containing protein" evidence="7">
    <location>
        <begin position="22"/>
        <end position="717"/>
    </location>
</feature>
<evidence type="ECO:0000313" key="10">
    <source>
        <dbReference type="Proteomes" id="UP000078200"/>
    </source>
</evidence>
<dbReference type="GO" id="GO:0030864">
    <property type="term" value="C:cortical actin cytoskeleton"/>
    <property type="evidence" value="ECO:0007669"/>
    <property type="project" value="TreeGrafter"/>
</dbReference>
<dbReference type="GO" id="GO:0016324">
    <property type="term" value="C:apical plasma membrane"/>
    <property type="evidence" value="ECO:0007669"/>
    <property type="project" value="TreeGrafter"/>
</dbReference>
<evidence type="ECO:0000256" key="7">
    <source>
        <dbReference type="SAM" id="SignalP"/>
    </source>
</evidence>
<feature type="compositionally biased region" description="Low complexity" evidence="6">
    <location>
        <begin position="240"/>
        <end position="255"/>
    </location>
</feature>
<evidence type="ECO:0000256" key="3">
    <source>
        <dbReference type="ARBA" id="ARBA00022490"/>
    </source>
</evidence>
<proteinExistence type="inferred from homology"/>
<dbReference type="VEuPathDB" id="VectorBase:GAUT033249"/>
<reference evidence="9" key="1">
    <citation type="submission" date="2020-05" db="UniProtKB">
        <authorList>
            <consortium name="EnsemblMetazoa"/>
        </authorList>
    </citation>
    <scope>IDENTIFICATION</scope>
    <source>
        <strain evidence="9">TTRI</strain>
    </source>
</reference>
<evidence type="ECO:0000256" key="4">
    <source>
        <dbReference type="ARBA" id="ARBA00023212"/>
    </source>
</evidence>
<dbReference type="AlphaFoldDB" id="A0A1A9VCX4"/>
<feature type="compositionally biased region" description="Low complexity" evidence="6">
    <location>
        <begin position="91"/>
        <end position="103"/>
    </location>
</feature>
<dbReference type="GO" id="GO:0051015">
    <property type="term" value="F:actin filament binding"/>
    <property type="evidence" value="ECO:0007669"/>
    <property type="project" value="InterPro"/>
</dbReference>
<name>A0A1A9VCX4_GLOAU</name>
<feature type="region of interest" description="Disordered" evidence="6">
    <location>
        <begin position="237"/>
        <end position="256"/>
    </location>
</feature>
<keyword evidence="4" id="KW-0206">Cytoskeleton</keyword>
<dbReference type="Pfam" id="PF08687">
    <property type="entry name" value="ASD2"/>
    <property type="match status" value="1"/>
</dbReference>
<feature type="domain" description="ASD2" evidence="8">
    <location>
        <begin position="397"/>
        <end position="713"/>
    </location>
</feature>
<dbReference type="PROSITE" id="PS51307">
    <property type="entry name" value="ASD2"/>
    <property type="match status" value="1"/>
</dbReference>
<feature type="signal peptide" evidence="7">
    <location>
        <begin position="1"/>
        <end position="21"/>
    </location>
</feature>
<evidence type="ECO:0000259" key="8">
    <source>
        <dbReference type="PROSITE" id="PS51307"/>
    </source>
</evidence>
<evidence type="ECO:0000256" key="5">
    <source>
        <dbReference type="SAM" id="Coils"/>
    </source>
</evidence>
<feature type="region of interest" description="Disordered" evidence="6">
    <location>
        <begin position="441"/>
        <end position="477"/>
    </location>
</feature>
<dbReference type="EnsemblMetazoa" id="GAUT033249-RA">
    <property type="protein sequence ID" value="GAUT033249-PA"/>
    <property type="gene ID" value="GAUT033249"/>
</dbReference>
<feature type="coiled-coil region" evidence="5">
    <location>
        <begin position="623"/>
        <end position="657"/>
    </location>
</feature>
<comment type="similarity">
    <text evidence="2">Belongs to the shroom family.</text>
</comment>
<dbReference type="InterPro" id="IPR027685">
    <property type="entry name" value="Shroom_fam"/>
</dbReference>
<evidence type="ECO:0000256" key="1">
    <source>
        <dbReference type="ARBA" id="ARBA00004245"/>
    </source>
</evidence>
<feature type="region of interest" description="Disordered" evidence="6">
    <location>
        <begin position="91"/>
        <end position="122"/>
    </location>
</feature>
<dbReference type="PANTHER" id="PTHR15012:SF32">
    <property type="entry name" value="PROTEIN SHROOM"/>
    <property type="match status" value="1"/>
</dbReference>
<protein>
    <recommendedName>
        <fullName evidence="8">ASD2 domain-containing protein</fullName>
    </recommendedName>
</protein>
<evidence type="ECO:0000256" key="2">
    <source>
        <dbReference type="ARBA" id="ARBA00006469"/>
    </source>
</evidence>
<keyword evidence="10" id="KW-1185">Reference proteome</keyword>
<dbReference type="GO" id="GO:0005912">
    <property type="term" value="C:adherens junction"/>
    <property type="evidence" value="ECO:0007669"/>
    <property type="project" value="TreeGrafter"/>
</dbReference>